<proteinExistence type="predicted"/>
<dbReference type="EMBL" id="JAKLTY010000016">
    <property type="protein sequence ID" value="MCG2629729.1"/>
    <property type="molecule type" value="Genomic_DNA"/>
</dbReference>
<feature type="region of interest" description="Disordered" evidence="1">
    <location>
        <begin position="194"/>
        <end position="235"/>
    </location>
</feature>
<gene>
    <name evidence="2" type="ORF">L6654_24195</name>
</gene>
<dbReference type="Proteomes" id="UP001139054">
    <property type="component" value="Unassembled WGS sequence"/>
</dbReference>
<organism evidence="2 3">
    <name type="scientific">Bradyrhizobium zhengyangense</name>
    <dbReference type="NCBI Taxonomy" id="2911009"/>
    <lineage>
        <taxon>Bacteria</taxon>
        <taxon>Pseudomonadati</taxon>
        <taxon>Pseudomonadota</taxon>
        <taxon>Alphaproteobacteria</taxon>
        <taxon>Hyphomicrobiales</taxon>
        <taxon>Nitrobacteraceae</taxon>
        <taxon>Bradyrhizobium</taxon>
    </lineage>
</organism>
<dbReference type="AlphaFoldDB" id="A0A9X1UBV0"/>
<protein>
    <submittedName>
        <fullName evidence="2">Uncharacterized protein</fullName>
    </submittedName>
</protein>
<evidence type="ECO:0000256" key="1">
    <source>
        <dbReference type="SAM" id="MobiDB-lite"/>
    </source>
</evidence>
<evidence type="ECO:0000313" key="2">
    <source>
        <dbReference type="EMBL" id="MCG2629729.1"/>
    </source>
</evidence>
<dbReference type="RefSeq" id="WP_237891198.1">
    <property type="nucleotide sequence ID" value="NZ_JAKLTY010000016.1"/>
</dbReference>
<reference evidence="2" key="1">
    <citation type="submission" date="2022-01" db="EMBL/GenBank/DDBJ databases">
        <title>Genome sequnece data of strain Bradyrhizobium sp. nov.</title>
        <authorList>
            <person name="Zhang J."/>
        </authorList>
    </citation>
    <scope>NUCLEOTIDE SEQUENCE</scope>
    <source>
        <strain evidence="2">WYCCWR 13023</strain>
    </source>
</reference>
<evidence type="ECO:0000313" key="3">
    <source>
        <dbReference type="Proteomes" id="UP001139054"/>
    </source>
</evidence>
<comment type="caution">
    <text evidence="2">The sequence shown here is derived from an EMBL/GenBank/DDBJ whole genome shotgun (WGS) entry which is preliminary data.</text>
</comment>
<sequence>MTKKSQEAFGTILDSMCASPVYAEAARRAGISESTLYAWLTSSQRGEPGFIVEEFAGEANIPLHDAMRFARKIAVLSAVQRMEHRALNGHEEAVFFRGQPTWVEDERYAGLDQETLEILGLPDRYLRIDGRRVQHTMHVQPPVALVLAVAAANTKLYAQRQEINVNQRNSGVQVVEHRYGQSSGVALPAVQPTAIEPSPSISSEPDDDLSDIIGSEEAPSLAGEATPAQPPARPLSALEADLLSRLQRESPVIPCDQPQCAPKLGL</sequence>
<name>A0A9X1UBV0_9BRAD</name>
<accession>A0A9X1UBV0</accession>